<dbReference type="Proteomes" id="UP000000800">
    <property type="component" value="Chromosome"/>
</dbReference>
<dbReference type="AlphaFoldDB" id="Q9PL04"/>
<evidence type="ECO:0000313" key="2">
    <source>
        <dbReference type="Proteomes" id="UP000000800"/>
    </source>
</evidence>
<keyword evidence="2" id="KW-1185">Reference proteome</keyword>
<accession>Q9PL04</accession>
<proteinExistence type="predicted"/>
<organism evidence="1 2">
    <name type="scientific">Chlamydia muridarum (strain MoPn / Nigg)</name>
    <dbReference type="NCBI Taxonomy" id="243161"/>
    <lineage>
        <taxon>Bacteria</taxon>
        <taxon>Pseudomonadati</taxon>
        <taxon>Chlamydiota</taxon>
        <taxon>Chlamydiia</taxon>
        <taxon>Chlamydiales</taxon>
        <taxon>Chlamydiaceae</taxon>
        <taxon>Chlamydia/Chlamydophila group</taxon>
        <taxon>Chlamydia</taxon>
    </lineage>
</organism>
<dbReference type="KEGG" id="cmu:TC_0304"/>
<evidence type="ECO:0000313" key="1">
    <source>
        <dbReference type="EMBL" id="AAF39169.1"/>
    </source>
</evidence>
<dbReference type="EMBL" id="AE002160">
    <property type="protein sequence ID" value="AAF39169.1"/>
    <property type="molecule type" value="Genomic_DNA"/>
</dbReference>
<sequence length="33" mass="3700">MVESLPLLFSLLQGAHSPNGLIKEQLYSHKDFS</sequence>
<name>Q9PL04_CHLMU</name>
<gene>
    <name evidence="1" type="ordered locus">TC_0304</name>
</gene>
<dbReference type="PIR" id="G81716">
    <property type="entry name" value="G81716"/>
</dbReference>
<dbReference type="HOGENOM" id="CLU_3381199_0_0_0"/>
<protein>
    <submittedName>
        <fullName evidence="1">Uncharacterized protein</fullName>
    </submittedName>
</protein>
<reference evidence="1 2" key="1">
    <citation type="journal article" date="2000" name="Nucleic Acids Res.">
        <title>Genome sequences of Chlamydia trachomatis MoPn and Chlamydia pneumoniae AR39.</title>
        <authorList>
            <person name="Read T.D."/>
            <person name="Brunham R.C."/>
            <person name="Shen C."/>
            <person name="Gill S.R."/>
            <person name="Heidelberg J.F."/>
            <person name="White O."/>
            <person name="Hickey E.K."/>
            <person name="Peterson J.D."/>
            <person name="Utterback T.R."/>
            <person name="Berry K.J."/>
            <person name="Bass S."/>
            <person name="Linher K.D."/>
            <person name="Weidman J.F."/>
            <person name="Khouri H.M."/>
            <person name="Craven B."/>
            <person name="Bowman C."/>
            <person name="Dodson R.J."/>
            <person name="Gwinn M.L."/>
            <person name="Nelson W.C."/>
            <person name="DeBoy R.T."/>
            <person name="Kolonay J.F."/>
            <person name="McClarty G."/>
            <person name="Salzberg S.L."/>
            <person name="Eisen J.A."/>
            <person name="Fraser C.M."/>
        </authorList>
    </citation>
    <scope>NUCLEOTIDE SEQUENCE [LARGE SCALE GENOMIC DNA]</scope>
    <source>
        <strain evidence="2">MoPn / Nigg</strain>
    </source>
</reference>